<evidence type="ECO:0000313" key="2">
    <source>
        <dbReference type="Proteomes" id="UP000253594"/>
    </source>
</evidence>
<dbReference type="EMBL" id="QORE01000322">
    <property type="protein sequence ID" value="RCI74662.1"/>
    <property type="molecule type" value="Genomic_DNA"/>
</dbReference>
<accession>A0A367MBS3</accession>
<organism evidence="1 2">
    <name type="scientific">Pseudomonas aeruginosa</name>
    <dbReference type="NCBI Taxonomy" id="287"/>
    <lineage>
        <taxon>Bacteria</taxon>
        <taxon>Pseudomonadati</taxon>
        <taxon>Pseudomonadota</taxon>
        <taxon>Gammaproteobacteria</taxon>
        <taxon>Pseudomonadales</taxon>
        <taxon>Pseudomonadaceae</taxon>
        <taxon>Pseudomonas</taxon>
    </lineage>
</organism>
<comment type="caution">
    <text evidence="1">The sequence shown here is derived from an EMBL/GenBank/DDBJ whole genome shotgun (WGS) entry which is preliminary data.</text>
</comment>
<dbReference type="AlphaFoldDB" id="A0A367MBS3"/>
<gene>
    <name evidence="1" type="ORF">DT376_11805</name>
</gene>
<proteinExistence type="predicted"/>
<reference evidence="1 2" key="1">
    <citation type="submission" date="2018-07" db="EMBL/GenBank/DDBJ databases">
        <title>Mechanisms of high-level aminoglycoside resistance among Gram-negative pathogens in Brazil.</title>
        <authorList>
            <person name="Ballaben A.S."/>
            <person name="Darini A.L.C."/>
            <person name="Doi Y."/>
        </authorList>
    </citation>
    <scope>NUCLEOTIDE SEQUENCE [LARGE SCALE GENOMIC DNA]</scope>
    <source>
        <strain evidence="1 2">B2-305</strain>
    </source>
</reference>
<dbReference type="Proteomes" id="UP000253594">
    <property type="component" value="Unassembled WGS sequence"/>
</dbReference>
<dbReference type="RefSeq" id="WP_052158535.1">
    <property type="nucleotide sequence ID" value="NZ_JAGGDD010000014.1"/>
</dbReference>
<name>A0A367MBS3_PSEAI</name>
<protein>
    <recommendedName>
        <fullName evidence="3">Phage ABA sandwich domain-containing protein</fullName>
    </recommendedName>
</protein>
<sequence length="132" mass="14479">MNDRELLELAARAAGIPDALYLDCVAQDMYHPRDGEAGIEVNHRDTRWSCLAIDGVWNPRDDDGDALRLAVRLNMDIRYESYDSGVAVIVGGAWDGAPEAVHEIFERDGPRATRRAIVRAAAEIGKSMGGVE</sequence>
<evidence type="ECO:0000313" key="1">
    <source>
        <dbReference type="EMBL" id="RCI74662.1"/>
    </source>
</evidence>
<evidence type="ECO:0008006" key="3">
    <source>
        <dbReference type="Google" id="ProtNLM"/>
    </source>
</evidence>